<dbReference type="EMBL" id="JACADJ010000126">
    <property type="protein sequence ID" value="NWH06848.1"/>
    <property type="molecule type" value="Genomic_DNA"/>
</dbReference>
<accession>A0A850TDF2</accession>
<sequence length="179" mass="20710">MAILQECPICNHKQAIKNKKCKCGANLVRFKKSQKIKYWIQFRIPDGYTIKDGKRVAKYKQRKEYVGISIEDARAADGKRKVQKKEGRVFDMLPAAKLTFNELTSWYLDLTSIKELGYFKDLRNNLGSFNALFGETIINEVTPEDLKEYQIMRKKEGYADSYIDKHVGAARTMIIVVCK</sequence>
<organism evidence="1 2">
    <name type="scientific">Desulfobacter latus</name>
    <dbReference type="NCBI Taxonomy" id="2292"/>
    <lineage>
        <taxon>Bacteria</taxon>
        <taxon>Pseudomonadati</taxon>
        <taxon>Thermodesulfobacteriota</taxon>
        <taxon>Desulfobacteria</taxon>
        <taxon>Desulfobacterales</taxon>
        <taxon>Desulfobacteraceae</taxon>
        <taxon>Desulfobacter</taxon>
    </lineage>
</organism>
<evidence type="ECO:0000313" key="1">
    <source>
        <dbReference type="EMBL" id="NWH06848.1"/>
    </source>
</evidence>
<name>A0A850TDF2_9BACT</name>
<gene>
    <name evidence="1" type="ORF">HXW94_18010</name>
</gene>
<protein>
    <recommendedName>
        <fullName evidence="3">Core-binding (CB) domain-containing protein</fullName>
    </recommendedName>
</protein>
<dbReference type="RefSeq" id="WP_178368296.1">
    <property type="nucleotide sequence ID" value="NZ_JACADJ010000126.1"/>
</dbReference>
<evidence type="ECO:0000313" key="2">
    <source>
        <dbReference type="Proteomes" id="UP000553343"/>
    </source>
</evidence>
<keyword evidence="2" id="KW-1185">Reference proteome</keyword>
<comment type="caution">
    <text evidence="1">The sequence shown here is derived from an EMBL/GenBank/DDBJ whole genome shotgun (WGS) entry which is preliminary data.</text>
</comment>
<reference evidence="1 2" key="1">
    <citation type="submission" date="2020-06" db="EMBL/GenBank/DDBJ databases">
        <title>High-quality draft genome of sulfate reducer Desulfobacter latus type strain AcrS2 isolated from marine sediment.</title>
        <authorList>
            <person name="Hoppe M."/>
            <person name="Larsen C.K."/>
            <person name="Marshall I.P.G."/>
            <person name="Schramm A."/>
            <person name="Marietou A.G."/>
        </authorList>
    </citation>
    <scope>NUCLEOTIDE SEQUENCE [LARGE SCALE GENOMIC DNA]</scope>
    <source>
        <strain evidence="1 2">AcRS2</strain>
    </source>
</reference>
<proteinExistence type="predicted"/>
<dbReference type="Proteomes" id="UP000553343">
    <property type="component" value="Unassembled WGS sequence"/>
</dbReference>
<dbReference type="AlphaFoldDB" id="A0A850TDF2"/>
<evidence type="ECO:0008006" key="3">
    <source>
        <dbReference type="Google" id="ProtNLM"/>
    </source>
</evidence>